<dbReference type="GO" id="GO:0004888">
    <property type="term" value="F:transmembrane signaling receptor activity"/>
    <property type="evidence" value="ECO:0007669"/>
    <property type="project" value="TreeGrafter"/>
</dbReference>
<dbReference type="InterPro" id="IPR035965">
    <property type="entry name" value="PAS-like_dom_sf"/>
</dbReference>
<name>M6Q507_9LEPT</name>
<dbReference type="GO" id="GO:0006935">
    <property type="term" value="P:chemotaxis"/>
    <property type="evidence" value="ECO:0007669"/>
    <property type="project" value="UniProtKB-KW"/>
</dbReference>
<dbReference type="Pfam" id="PF00015">
    <property type="entry name" value="MCPsignal"/>
    <property type="match status" value="1"/>
</dbReference>
<keyword evidence="8" id="KW-1185">Reference proteome</keyword>
<dbReference type="SUPFAM" id="SSF55785">
    <property type="entry name" value="PYP-like sensor domain (PAS domain)"/>
    <property type="match status" value="1"/>
</dbReference>
<dbReference type="SMART" id="SM00086">
    <property type="entry name" value="PAC"/>
    <property type="match status" value="1"/>
</dbReference>
<dbReference type="InterPro" id="IPR004089">
    <property type="entry name" value="MCPsignal_dom"/>
</dbReference>
<dbReference type="InterPro" id="IPR001610">
    <property type="entry name" value="PAC"/>
</dbReference>
<evidence type="ECO:0000313" key="8">
    <source>
        <dbReference type="Proteomes" id="UP000012118"/>
    </source>
</evidence>
<keyword evidence="3" id="KW-0807">Transducer</keyword>
<reference evidence="7 8" key="1">
    <citation type="submission" date="2013-01" db="EMBL/GenBank/DDBJ databases">
        <authorList>
            <person name="Harkins D.M."/>
            <person name="Durkin A.S."/>
            <person name="Brinkac L.M."/>
            <person name="Haft D.H."/>
            <person name="Selengut J.D."/>
            <person name="Sanka R."/>
            <person name="DePew J."/>
            <person name="Purushe J."/>
            <person name="Chanthongthip A."/>
            <person name="Lattana O."/>
            <person name="Phetsouvanh R."/>
            <person name="Newton P.N."/>
            <person name="Vinetz J.M."/>
            <person name="Sutton G.G."/>
            <person name="Nierman W.C."/>
            <person name="Fouts D.E."/>
        </authorList>
    </citation>
    <scope>NUCLEOTIDE SEQUENCE [LARGE SCALE GENOMIC DNA]</scope>
    <source>
        <strain evidence="7 8">UI 13098</strain>
    </source>
</reference>
<dbReference type="Pfam" id="PF08447">
    <property type="entry name" value="PAS_3"/>
    <property type="match status" value="1"/>
</dbReference>
<dbReference type="Proteomes" id="UP000012118">
    <property type="component" value="Unassembled WGS sequence"/>
</dbReference>
<dbReference type="Gene3D" id="3.30.450.20">
    <property type="entry name" value="PAS domain"/>
    <property type="match status" value="1"/>
</dbReference>
<dbReference type="PROSITE" id="PS50111">
    <property type="entry name" value="CHEMOTAXIS_TRANSDUC_2"/>
    <property type="match status" value="1"/>
</dbReference>
<organism evidence="7 8">
    <name type="scientific">Leptospira weilii str. UI 13098</name>
    <dbReference type="NCBI Taxonomy" id="1088542"/>
    <lineage>
        <taxon>Bacteria</taxon>
        <taxon>Pseudomonadati</taxon>
        <taxon>Spirochaetota</taxon>
        <taxon>Spirochaetia</taxon>
        <taxon>Leptospirales</taxon>
        <taxon>Leptospiraceae</taxon>
        <taxon>Leptospira</taxon>
    </lineage>
</organism>
<dbReference type="Gene3D" id="1.10.287.950">
    <property type="entry name" value="Methyl-accepting chemotaxis protein"/>
    <property type="match status" value="1"/>
</dbReference>
<comment type="similarity">
    <text evidence="2">Belongs to the methyl-accepting chemotaxis (MCP) protein family.</text>
</comment>
<evidence type="ECO:0000259" key="5">
    <source>
        <dbReference type="PROSITE" id="PS50111"/>
    </source>
</evidence>
<evidence type="ECO:0000256" key="3">
    <source>
        <dbReference type="PROSITE-ProRule" id="PRU00284"/>
    </source>
</evidence>
<keyword evidence="1" id="KW-0145">Chemotaxis</keyword>
<keyword evidence="4" id="KW-1133">Transmembrane helix</keyword>
<dbReference type="AlphaFoldDB" id="M6Q507"/>
<dbReference type="GO" id="GO:0007165">
    <property type="term" value="P:signal transduction"/>
    <property type="evidence" value="ECO:0007669"/>
    <property type="project" value="UniProtKB-KW"/>
</dbReference>
<dbReference type="GeneID" id="61110726"/>
<feature type="transmembrane region" description="Helical" evidence="4">
    <location>
        <begin position="184"/>
        <end position="202"/>
    </location>
</feature>
<keyword evidence="4" id="KW-0472">Membrane</keyword>
<dbReference type="EMBL" id="AHNU02000082">
    <property type="protein sequence ID" value="EMN88285.1"/>
    <property type="molecule type" value="Genomic_DNA"/>
</dbReference>
<dbReference type="PANTHER" id="PTHR43531:SF11">
    <property type="entry name" value="METHYL-ACCEPTING CHEMOTAXIS PROTEIN 3"/>
    <property type="match status" value="1"/>
</dbReference>
<dbReference type="SMART" id="SM00283">
    <property type="entry name" value="MA"/>
    <property type="match status" value="1"/>
</dbReference>
<keyword evidence="4" id="KW-0812">Transmembrane</keyword>
<sequence>MRKNLPVTSQEIEVPTNAVLISRTDAKGIISYVSQDFAHISGFSEREMVGESHNLIRHPAVPSEVFREMWETIKEGNPWSGVIKNRAKSGDYYWVDATITPVMSEGIVSGYMSVRKKATRKQIERAEILFDELRNTKSFFWKLRTGIRTLFKKLGLSGRIILYVLFVFVPLLFANFEWIQNGLFFLPTLGIICGAIGMLLLVKTILNYRKGILEVISIQKEIVSGNFLIEIPERKGSSEIFEIHSGLRILVISIWGLLVQIKENFEKNQKLYRYLSQSTEQFQLKTHDQAASVEETASASQELSSTLDGIVKSIHLQSSSLAAINDGIGKVNESIQNVSKSMNGLASQTTSIKQKASQSEETFERAILAMNEIKEYSNGISKIVGIITWISEKTNLLSLNASIESARAGEAGKGFSVVAEEISKLADQTRKSIKDIIVLIDNTTKAVDLGAEKFQRSLTIVNQLTDYISEVNSSATIVTASLFAQVEKLAEIRKSTDQVNRLGETVSESSGFQKTASEEISLSMQNIAENSESIARTSKEIKQFVDESILEATKLYEILKHFKTS</sequence>
<gene>
    <name evidence="7" type="ORF">LEP1GSC108_1612</name>
</gene>
<protein>
    <submittedName>
        <fullName evidence="7">PAS domain S-box protein</fullName>
    </submittedName>
</protein>
<evidence type="ECO:0000256" key="1">
    <source>
        <dbReference type="ARBA" id="ARBA00022500"/>
    </source>
</evidence>
<evidence type="ECO:0000256" key="4">
    <source>
        <dbReference type="SAM" id="Phobius"/>
    </source>
</evidence>
<dbReference type="InterPro" id="IPR051310">
    <property type="entry name" value="MCP_chemotaxis"/>
</dbReference>
<proteinExistence type="inferred from homology"/>
<dbReference type="InterPro" id="IPR013655">
    <property type="entry name" value="PAS_fold_3"/>
</dbReference>
<accession>M6Q507</accession>
<evidence type="ECO:0000313" key="7">
    <source>
        <dbReference type="EMBL" id="EMN88285.1"/>
    </source>
</evidence>
<dbReference type="PANTHER" id="PTHR43531">
    <property type="entry name" value="PROTEIN ICFG"/>
    <property type="match status" value="1"/>
</dbReference>
<dbReference type="SUPFAM" id="SSF58104">
    <property type="entry name" value="Methyl-accepting chemotaxis protein (MCP) signaling domain"/>
    <property type="match status" value="1"/>
</dbReference>
<dbReference type="CDD" id="cd00130">
    <property type="entry name" value="PAS"/>
    <property type="match status" value="1"/>
</dbReference>
<evidence type="ECO:0000259" key="6">
    <source>
        <dbReference type="PROSITE" id="PS50112"/>
    </source>
</evidence>
<dbReference type="RefSeq" id="WP_004504194.1">
    <property type="nucleotide sequence ID" value="NZ_AHNU02000082.1"/>
</dbReference>
<dbReference type="GO" id="GO:0005886">
    <property type="term" value="C:plasma membrane"/>
    <property type="evidence" value="ECO:0007669"/>
    <property type="project" value="TreeGrafter"/>
</dbReference>
<feature type="domain" description="PAS" evidence="6">
    <location>
        <begin position="25"/>
        <end position="76"/>
    </location>
</feature>
<dbReference type="PROSITE" id="PS50112">
    <property type="entry name" value="PAS"/>
    <property type="match status" value="1"/>
</dbReference>
<feature type="transmembrane region" description="Helical" evidence="4">
    <location>
        <begin position="160"/>
        <end position="178"/>
    </location>
</feature>
<dbReference type="NCBIfam" id="TIGR00229">
    <property type="entry name" value="sensory_box"/>
    <property type="match status" value="1"/>
</dbReference>
<dbReference type="InterPro" id="IPR000014">
    <property type="entry name" value="PAS"/>
</dbReference>
<comment type="caution">
    <text evidence="7">The sequence shown here is derived from an EMBL/GenBank/DDBJ whole genome shotgun (WGS) entry which is preliminary data.</text>
</comment>
<feature type="domain" description="Methyl-accepting transducer" evidence="5">
    <location>
        <begin position="264"/>
        <end position="528"/>
    </location>
</feature>
<evidence type="ECO:0000256" key="2">
    <source>
        <dbReference type="ARBA" id="ARBA00029447"/>
    </source>
</evidence>